<evidence type="ECO:0000313" key="2">
    <source>
        <dbReference type="Proteomes" id="UP000046155"/>
    </source>
</evidence>
<name>A0A0B7MRZ3_9FIRM</name>
<accession>A0A0B7MRZ3</accession>
<evidence type="ECO:0000313" key="1">
    <source>
        <dbReference type="EMBL" id="CEO90452.1"/>
    </source>
</evidence>
<dbReference type="RefSeq" id="WP_156972348.1">
    <property type="nucleotide sequence ID" value="NZ_CDRZ01000291.1"/>
</dbReference>
<sequence length="187" mass="21342">MRRRRKTSLVLVVVGVLVVLVYAVAARSGGIAAVSTSKVKYNNYSYQDVSLKVSLPETTHVTEDYYSSGEMLLNSYLCDDKLNYHGYIQIWNIEDPEEFIEKSKLNSTFRFTSFEHKKFTHDSYSGFVATWTAQLQDSGDIAGKDYLLQKKGKDDQFLRISLTVNEAVFPEKLAKVEETIISSLEWK</sequence>
<gene>
    <name evidence="1" type="ORF">SSCH_90015</name>
</gene>
<organism evidence="1 2">
    <name type="scientific">Syntrophaceticus schinkii</name>
    <dbReference type="NCBI Taxonomy" id="499207"/>
    <lineage>
        <taxon>Bacteria</taxon>
        <taxon>Bacillati</taxon>
        <taxon>Bacillota</taxon>
        <taxon>Clostridia</taxon>
        <taxon>Thermoanaerobacterales</taxon>
        <taxon>Thermoanaerobacterales Family III. Incertae Sedis</taxon>
        <taxon>Syntrophaceticus</taxon>
    </lineage>
</organism>
<dbReference type="AlphaFoldDB" id="A0A0B7MRZ3"/>
<protein>
    <submittedName>
        <fullName evidence="1">Uncharacterized protein</fullName>
    </submittedName>
</protein>
<dbReference type="Proteomes" id="UP000046155">
    <property type="component" value="Unassembled WGS sequence"/>
</dbReference>
<dbReference type="OrthoDB" id="1796159at2"/>
<reference evidence="2" key="1">
    <citation type="submission" date="2015-01" db="EMBL/GenBank/DDBJ databases">
        <authorList>
            <person name="Manzoor Shahid"/>
            <person name="Zubair Saima"/>
        </authorList>
    </citation>
    <scope>NUCLEOTIDE SEQUENCE [LARGE SCALE GENOMIC DNA]</scope>
    <source>
        <strain evidence="2">Sp3</strain>
    </source>
</reference>
<keyword evidence="2" id="KW-1185">Reference proteome</keyword>
<proteinExistence type="predicted"/>
<dbReference type="EMBL" id="CDRZ01000291">
    <property type="protein sequence ID" value="CEO90452.1"/>
    <property type="molecule type" value="Genomic_DNA"/>
</dbReference>